<keyword evidence="4" id="KW-0732">Signal</keyword>
<comment type="similarity">
    <text evidence="1">Belongs to the peptidase S13 family.</text>
</comment>
<evidence type="ECO:0000313" key="5">
    <source>
        <dbReference type="EMBL" id="MBY4636309.1"/>
    </source>
</evidence>
<accession>A0ABS7MBF2</accession>
<name>A0ABS7MBF2_9SPHN</name>
<dbReference type="InterPro" id="IPR012338">
    <property type="entry name" value="Beta-lactam/transpept-like"/>
</dbReference>
<feature type="region of interest" description="Disordered" evidence="3">
    <location>
        <begin position="283"/>
        <end position="302"/>
    </location>
</feature>
<dbReference type="PRINTS" id="PR00922">
    <property type="entry name" value="DADACBPTASE3"/>
</dbReference>
<feature type="signal peptide" evidence="4">
    <location>
        <begin position="1"/>
        <end position="17"/>
    </location>
</feature>
<keyword evidence="5" id="KW-0121">Carboxypeptidase</keyword>
<feature type="chain" id="PRO_5045914854" evidence="4">
    <location>
        <begin position="18"/>
        <end position="488"/>
    </location>
</feature>
<dbReference type="Pfam" id="PF02113">
    <property type="entry name" value="Peptidase_S13"/>
    <property type="match status" value="1"/>
</dbReference>
<evidence type="ECO:0000256" key="3">
    <source>
        <dbReference type="SAM" id="MobiDB-lite"/>
    </source>
</evidence>
<dbReference type="InterPro" id="IPR000667">
    <property type="entry name" value="Peptidase_S13"/>
</dbReference>
<evidence type="ECO:0000313" key="6">
    <source>
        <dbReference type="Proteomes" id="UP001166571"/>
    </source>
</evidence>
<reference evidence="5" key="1">
    <citation type="submission" date="2021-08" db="EMBL/GenBank/DDBJ databases">
        <title>Sphingopyxis panaciterrulae sp. nov., isolated from the surface water of the Yellow Sea.</title>
        <authorList>
            <person name="Gao Z."/>
            <person name="Zhang D."/>
            <person name="Zhang A."/>
        </authorList>
    </citation>
    <scope>NUCLEOTIDE SEQUENCE</scope>
    <source>
        <strain evidence="5">XHP0097</strain>
    </source>
</reference>
<evidence type="ECO:0000256" key="1">
    <source>
        <dbReference type="ARBA" id="ARBA00006096"/>
    </source>
</evidence>
<dbReference type="NCBIfam" id="TIGR00666">
    <property type="entry name" value="PBP4"/>
    <property type="match status" value="1"/>
</dbReference>
<dbReference type="EMBL" id="JAILXK010000001">
    <property type="protein sequence ID" value="MBY4636309.1"/>
    <property type="molecule type" value="Genomic_DNA"/>
</dbReference>
<dbReference type="SUPFAM" id="SSF56601">
    <property type="entry name" value="beta-lactamase/transpeptidase-like"/>
    <property type="match status" value="1"/>
</dbReference>
<protein>
    <submittedName>
        <fullName evidence="5">D-alanyl-D-alanine carboxypeptidase/D-alanyl-D-alanine-endopeptidase</fullName>
        <ecNumber evidence="5">3.4.16.4</ecNumber>
    </submittedName>
</protein>
<keyword evidence="5" id="KW-0645">Protease</keyword>
<dbReference type="Proteomes" id="UP001166571">
    <property type="component" value="Unassembled WGS sequence"/>
</dbReference>
<dbReference type="GO" id="GO:0009002">
    <property type="term" value="F:serine-type D-Ala-D-Ala carboxypeptidase activity"/>
    <property type="evidence" value="ECO:0007669"/>
    <property type="project" value="UniProtKB-EC"/>
</dbReference>
<evidence type="ECO:0000256" key="4">
    <source>
        <dbReference type="SAM" id="SignalP"/>
    </source>
</evidence>
<sequence length="488" mass="51350">MFAALLLFAAVPAQALAEQPCATAERSPVQAAVESALADAPQGARFGFLVTTMEGETLVAVAPDQRFIPASNTKIYTSAAAYAVLPELESSAKGTGVRLEPAADGAVDVVLYGRGDARMSSAADCTVDCLRTLADAVAAKTRRVRHVVGDDSWLPDERWGPGMSWNNIQSRYGTGISALTVDDNEWSLMLTPGKVGASPAIAASPYFTVDNRVTTVEGKEEAIVAERAPGSRTILLTGSVGALAAPVRLRFGIDDPAHYAAWRMRDLLVERGVQVEGDATARHRPLLPSDDPKLRGDAPPMRAPDLPMLAELQPPPLADDVRLINKDSQNLYADLMLRRLGRLGGSGSIADGQAALRATMTAAGVAPEGYGLADGSGMSSYNRITPRATVALLSWVARQPWGDAWRATLPIAGVDGTLRSRFKGTSLEGRLFAKTGTLNASRALSGYLLTKSGRTLIFSTLANDMPEGTDAAASAAVDRALVAVAEAL</sequence>
<dbReference type="PANTHER" id="PTHR30023">
    <property type="entry name" value="D-ALANYL-D-ALANINE CARBOXYPEPTIDASE"/>
    <property type="match status" value="1"/>
</dbReference>
<dbReference type="Gene3D" id="3.40.710.10">
    <property type="entry name" value="DD-peptidase/beta-lactamase superfamily"/>
    <property type="match status" value="2"/>
</dbReference>
<gene>
    <name evidence="5" type="primary">dacB</name>
    <name evidence="5" type="ORF">K5P26_04030</name>
</gene>
<keyword evidence="6" id="KW-1185">Reference proteome</keyword>
<comment type="caution">
    <text evidence="5">The sequence shown here is derived from an EMBL/GenBank/DDBJ whole genome shotgun (WGS) entry which is preliminary data.</text>
</comment>
<evidence type="ECO:0000256" key="2">
    <source>
        <dbReference type="ARBA" id="ARBA00022801"/>
    </source>
</evidence>
<organism evidence="5 6">
    <name type="scientific">Sphingopyxis jiangsuensis</name>
    <dbReference type="NCBI Taxonomy" id="2871171"/>
    <lineage>
        <taxon>Bacteria</taxon>
        <taxon>Pseudomonadati</taxon>
        <taxon>Pseudomonadota</taxon>
        <taxon>Alphaproteobacteria</taxon>
        <taxon>Sphingomonadales</taxon>
        <taxon>Sphingomonadaceae</taxon>
        <taxon>Sphingopyxis</taxon>
    </lineage>
</organism>
<proteinExistence type="inferred from homology"/>
<dbReference type="EC" id="3.4.16.4" evidence="5"/>
<keyword evidence="2 5" id="KW-0378">Hydrolase</keyword>
<dbReference type="PANTHER" id="PTHR30023:SF0">
    <property type="entry name" value="PENICILLIN-SENSITIVE CARBOXYPEPTIDASE A"/>
    <property type="match status" value="1"/>
</dbReference>